<dbReference type="EMBL" id="FAUH01000004">
    <property type="protein sequence ID" value="CUU65414.1"/>
    <property type="molecule type" value="Genomic_DNA"/>
</dbReference>
<accession>A0A0X2NIY9</accession>
<proteinExistence type="predicted"/>
<reference evidence="4" key="1">
    <citation type="submission" date="2015-11" db="EMBL/GenBank/DDBJ databases">
        <authorList>
            <person name="Dugat-Bony E."/>
        </authorList>
    </citation>
    <scope>NUCLEOTIDE SEQUENCE [LARGE SCALE GENOMIC DNA]</scope>
    <source>
        <strain evidence="4">Mu292</strain>
    </source>
</reference>
<gene>
    <name evidence="3" type="ORF">CVAR292_00733</name>
</gene>
<dbReference type="InterPro" id="IPR010699">
    <property type="entry name" value="DUF1275"/>
</dbReference>
<dbReference type="PANTHER" id="PTHR37314">
    <property type="entry name" value="SLR0142 PROTEIN"/>
    <property type="match status" value="1"/>
</dbReference>
<dbReference type="Pfam" id="PF06912">
    <property type="entry name" value="DUF1275"/>
    <property type="match status" value="1"/>
</dbReference>
<organism evidence="3 4">
    <name type="scientific">Corynebacterium variabile</name>
    <dbReference type="NCBI Taxonomy" id="1727"/>
    <lineage>
        <taxon>Bacteria</taxon>
        <taxon>Bacillati</taxon>
        <taxon>Actinomycetota</taxon>
        <taxon>Actinomycetes</taxon>
        <taxon>Mycobacteriales</taxon>
        <taxon>Corynebacteriaceae</taxon>
        <taxon>Corynebacterium</taxon>
    </lineage>
</organism>
<evidence type="ECO:0000313" key="4">
    <source>
        <dbReference type="Proteomes" id="UP000182498"/>
    </source>
</evidence>
<feature type="compositionally biased region" description="Low complexity" evidence="1">
    <location>
        <begin position="1"/>
        <end position="16"/>
    </location>
</feature>
<dbReference type="AlphaFoldDB" id="A0A0X2NIY9"/>
<keyword evidence="2" id="KW-1133">Transmembrane helix</keyword>
<feature type="transmembrane region" description="Helical" evidence="2">
    <location>
        <begin position="88"/>
        <end position="110"/>
    </location>
</feature>
<feature type="transmembrane region" description="Helical" evidence="2">
    <location>
        <begin position="206"/>
        <end position="226"/>
    </location>
</feature>
<keyword evidence="4" id="KW-1185">Reference proteome</keyword>
<dbReference type="OrthoDB" id="3544269at2"/>
<feature type="region of interest" description="Disordered" evidence="1">
    <location>
        <begin position="1"/>
        <end position="35"/>
    </location>
</feature>
<feature type="transmembrane region" description="Helical" evidence="2">
    <location>
        <begin position="42"/>
        <end position="61"/>
    </location>
</feature>
<evidence type="ECO:0000256" key="1">
    <source>
        <dbReference type="SAM" id="MobiDB-lite"/>
    </source>
</evidence>
<evidence type="ECO:0000256" key="2">
    <source>
        <dbReference type="SAM" id="Phobius"/>
    </source>
</evidence>
<feature type="transmembrane region" description="Helical" evidence="2">
    <location>
        <begin position="232"/>
        <end position="249"/>
    </location>
</feature>
<sequence length="262" mass="27875">MPSHLTTTHTPTTATPVNRPDEHSPPSTPHPALGPYHDGREMALGIVLAGLAGAMGAAAWLHTDGWYVTFMTGNTERMILEHAKGEHVLGISALTTVLVFILGVMVATWARIRWWRKSRHGATVLTTGAAYLAWFADVATEGASDLFGVIPVLCLAFGLGALNTSVSRNNQVAMPLSYVTGTLVKMGQGFALHMARVSRWVWVSQAVTYAGFLGGILTGAVLFVSAGTDDTLAVLAVLCTLITLATWRLDHPLYAVKDAGKA</sequence>
<keyword evidence="2" id="KW-0472">Membrane</keyword>
<protein>
    <submittedName>
        <fullName evidence="3">Predicted membrane protein</fullName>
    </submittedName>
</protein>
<name>A0A0X2NIY9_9CORY</name>
<evidence type="ECO:0000313" key="3">
    <source>
        <dbReference type="EMBL" id="CUU65414.1"/>
    </source>
</evidence>
<keyword evidence="2" id="KW-0812">Transmembrane</keyword>
<dbReference type="PANTHER" id="PTHR37314:SF4">
    <property type="entry name" value="UPF0700 TRANSMEMBRANE PROTEIN YOAK"/>
    <property type="match status" value="1"/>
</dbReference>
<dbReference type="Proteomes" id="UP000182498">
    <property type="component" value="Unassembled WGS sequence"/>
</dbReference>
<dbReference type="RefSeq" id="WP_082796396.1">
    <property type="nucleotide sequence ID" value="NZ_FAUH01000004.1"/>
</dbReference>